<evidence type="ECO:0000259" key="1">
    <source>
        <dbReference type="PROSITE" id="PS51379"/>
    </source>
</evidence>
<organism evidence="2">
    <name type="scientific">marine sediment metagenome</name>
    <dbReference type="NCBI Taxonomy" id="412755"/>
    <lineage>
        <taxon>unclassified sequences</taxon>
        <taxon>metagenomes</taxon>
        <taxon>ecological metagenomes</taxon>
    </lineage>
</organism>
<accession>X1HE10</accession>
<feature type="domain" description="4Fe-4S ferredoxin-type" evidence="1">
    <location>
        <begin position="117"/>
        <end position="144"/>
    </location>
</feature>
<proteinExistence type="predicted"/>
<sequence length="184" mass="19847">NIIETNTDFAVIPCPCRKRAEVEGIRECKDKYPIHNCILLGPNAKAVLEMGDPDIKAATKEEVITLTEEAAQIGLVHATDNDATNCAILCACCECCCGMLKGITRFDNPRAIAKANYISLIDEEKCTGCETCLERCKFNAITVDGVAHVDIDKCLGCGLCAVTCPSDAITMARFEREKIPGAIS</sequence>
<dbReference type="InterPro" id="IPR017900">
    <property type="entry name" value="4Fe4S_Fe_S_CS"/>
</dbReference>
<dbReference type="InterPro" id="IPR017896">
    <property type="entry name" value="4Fe4S_Fe-S-bd"/>
</dbReference>
<protein>
    <recommendedName>
        <fullName evidence="1">4Fe-4S ferredoxin-type domain-containing protein</fullName>
    </recommendedName>
</protein>
<dbReference type="AlphaFoldDB" id="X1HE10"/>
<dbReference type="Pfam" id="PF14697">
    <property type="entry name" value="Fer4_21"/>
    <property type="match status" value="1"/>
</dbReference>
<dbReference type="PROSITE" id="PS51379">
    <property type="entry name" value="4FE4S_FER_2"/>
    <property type="match status" value="2"/>
</dbReference>
<name>X1HE10_9ZZZZ</name>
<dbReference type="EMBL" id="BARU01020978">
    <property type="protein sequence ID" value="GAH55315.1"/>
    <property type="molecule type" value="Genomic_DNA"/>
</dbReference>
<gene>
    <name evidence="2" type="ORF">S03H2_34388</name>
</gene>
<dbReference type="Gene3D" id="3.30.70.20">
    <property type="match status" value="2"/>
</dbReference>
<comment type="caution">
    <text evidence="2">The sequence shown here is derived from an EMBL/GenBank/DDBJ whole genome shotgun (WGS) entry which is preliminary data.</text>
</comment>
<reference evidence="2" key="1">
    <citation type="journal article" date="2014" name="Front. Microbiol.">
        <title>High frequency of phylogenetically diverse reductive dehalogenase-homologous genes in deep subseafloor sedimentary metagenomes.</title>
        <authorList>
            <person name="Kawai M."/>
            <person name="Futagami T."/>
            <person name="Toyoda A."/>
            <person name="Takaki Y."/>
            <person name="Nishi S."/>
            <person name="Hori S."/>
            <person name="Arai W."/>
            <person name="Tsubouchi T."/>
            <person name="Morono Y."/>
            <person name="Uchiyama I."/>
            <person name="Ito T."/>
            <person name="Fujiyama A."/>
            <person name="Inagaki F."/>
            <person name="Takami H."/>
        </authorList>
    </citation>
    <scope>NUCLEOTIDE SEQUENCE</scope>
    <source>
        <strain evidence="2">Expedition CK06-06</strain>
    </source>
</reference>
<dbReference type="SUPFAM" id="SSF54862">
    <property type="entry name" value="4Fe-4S ferredoxins"/>
    <property type="match status" value="1"/>
</dbReference>
<feature type="non-terminal residue" evidence="2">
    <location>
        <position position="1"/>
    </location>
</feature>
<evidence type="ECO:0000313" key="2">
    <source>
        <dbReference type="EMBL" id="GAH55315.1"/>
    </source>
</evidence>
<dbReference type="PROSITE" id="PS00198">
    <property type="entry name" value="4FE4S_FER_1"/>
    <property type="match status" value="1"/>
</dbReference>
<feature type="domain" description="4Fe-4S ferredoxin-type" evidence="1">
    <location>
        <begin position="145"/>
        <end position="174"/>
    </location>
</feature>